<evidence type="ECO:0000256" key="1">
    <source>
        <dbReference type="ARBA" id="ARBA00023002"/>
    </source>
</evidence>
<dbReference type="AlphaFoldDB" id="A0A8J2YLL3"/>
<feature type="domain" description="3-hydroxyisobutyrate dehydrogenase-like NAD-binding" evidence="5">
    <location>
        <begin position="175"/>
        <end position="295"/>
    </location>
</feature>
<dbReference type="InterPro" id="IPR015815">
    <property type="entry name" value="HIBADH-related"/>
</dbReference>
<dbReference type="EMBL" id="BMCP01000005">
    <property type="protein sequence ID" value="GGE51574.1"/>
    <property type="molecule type" value="Genomic_DNA"/>
</dbReference>
<dbReference type="Proteomes" id="UP000602745">
    <property type="component" value="Unassembled WGS sequence"/>
</dbReference>
<evidence type="ECO:0000313" key="6">
    <source>
        <dbReference type="EMBL" id="GGE51574.1"/>
    </source>
</evidence>
<evidence type="ECO:0000313" key="7">
    <source>
        <dbReference type="Proteomes" id="UP000602745"/>
    </source>
</evidence>
<sequence length="314" mass="32780">MSVLKKDTRVGFVGIGNMGQPMTKHLVEAGWDVALYDADPARLAQVAGEHGCATAGSLEELGRRSDVVILMLPDGKIVRRVAVGGDGGGDHLLLGMAPGSTIIDMSSSAPVGTRELGEALARHQVSLLDAPVSGGVKGAVAGTLAIMVGGHRDLAERFDPLLSAMGRRFHVGPLGSGHAAKVLNNYVSAAGLAAAAEALLIAERFGIEGEVLVDVLNASTGRNNSTENKFKQYVLNQAYNSGFALDLMVKDLQLAMEVAEACGVEASLGHSCTTLWKEAQSWVGRNADHTEFARFIIESAEDANEPASAKAGPR</sequence>
<feature type="active site" evidence="3">
    <location>
        <position position="181"/>
    </location>
</feature>
<dbReference type="InterPro" id="IPR006115">
    <property type="entry name" value="6PGDH_NADP-bd"/>
</dbReference>
<evidence type="ECO:0000256" key="3">
    <source>
        <dbReference type="PIRSR" id="PIRSR000103-1"/>
    </source>
</evidence>
<gene>
    <name evidence="6" type="ORF">GCM10007276_30750</name>
</gene>
<dbReference type="SUPFAM" id="SSF48179">
    <property type="entry name" value="6-phosphogluconate dehydrogenase C-terminal domain-like"/>
    <property type="match status" value="1"/>
</dbReference>
<dbReference type="PIRSF" id="PIRSF000103">
    <property type="entry name" value="HIBADH"/>
    <property type="match status" value="1"/>
</dbReference>
<keyword evidence="2" id="KW-0520">NAD</keyword>
<dbReference type="InterPro" id="IPR036291">
    <property type="entry name" value="NAD(P)-bd_dom_sf"/>
</dbReference>
<feature type="domain" description="6-phosphogluconate dehydrogenase NADP-binding" evidence="4">
    <location>
        <begin position="9"/>
        <end position="170"/>
    </location>
</feature>
<dbReference type="GO" id="GO:0051287">
    <property type="term" value="F:NAD binding"/>
    <property type="evidence" value="ECO:0007669"/>
    <property type="project" value="InterPro"/>
</dbReference>
<keyword evidence="1" id="KW-0560">Oxidoreductase</keyword>
<protein>
    <submittedName>
        <fullName evidence="6">2-hydroxy-3-oxopropionate reductase</fullName>
    </submittedName>
</protein>
<dbReference type="GO" id="GO:0016616">
    <property type="term" value="F:oxidoreductase activity, acting on the CH-OH group of donors, NAD or NADP as acceptor"/>
    <property type="evidence" value="ECO:0007669"/>
    <property type="project" value="TreeGrafter"/>
</dbReference>
<evidence type="ECO:0000256" key="2">
    <source>
        <dbReference type="ARBA" id="ARBA00023027"/>
    </source>
</evidence>
<comment type="caution">
    <text evidence="6">The sequence shown here is derived from an EMBL/GenBank/DDBJ whole genome shotgun (WGS) entry which is preliminary data.</text>
</comment>
<dbReference type="PANTHER" id="PTHR22981">
    <property type="entry name" value="3-HYDROXYISOBUTYRATE DEHYDROGENASE-RELATED"/>
    <property type="match status" value="1"/>
</dbReference>
<dbReference type="InterPro" id="IPR029154">
    <property type="entry name" value="HIBADH-like_NADP-bd"/>
</dbReference>
<keyword evidence="7" id="KW-1185">Reference proteome</keyword>
<dbReference type="RefSeq" id="WP_188410709.1">
    <property type="nucleotide sequence ID" value="NZ_BMCP01000005.1"/>
</dbReference>
<proteinExistence type="predicted"/>
<reference evidence="6" key="2">
    <citation type="submission" date="2020-09" db="EMBL/GenBank/DDBJ databases">
        <authorList>
            <person name="Sun Q."/>
            <person name="Sedlacek I."/>
        </authorList>
    </citation>
    <scope>NUCLEOTIDE SEQUENCE</scope>
    <source>
        <strain evidence="6">CCM 7684</strain>
    </source>
</reference>
<accession>A0A8J2YLL3</accession>
<dbReference type="PANTHER" id="PTHR22981:SF7">
    <property type="entry name" value="3-HYDROXYISOBUTYRATE DEHYDROGENASE, MITOCHONDRIAL"/>
    <property type="match status" value="1"/>
</dbReference>
<dbReference type="Gene3D" id="3.40.50.720">
    <property type="entry name" value="NAD(P)-binding Rossmann-like Domain"/>
    <property type="match status" value="1"/>
</dbReference>
<reference evidence="6" key="1">
    <citation type="journal article" date="2014" name="Int. J. Syst. Evol. Microbiol.">
        <title>Complete genome sequence of Corynebacterium casei LMG S-19264T (=DSM 44701T), isolated from a smear-ripened cheese.</title>
        <authorList>
            <consortium name="US DOE Joint Genome Institute (JGI-PGF)"/>
            <person name="Walter F."/>
            <person name="Albersmeier A."/>
            <person name="Kalinowski J."/>
            <person name="Ruckert C."/>
        </authorList>
    </citation>
    <scope>NUCLEOTIDE SEQUENCE</scope>
    <source>
        <strain evidence="6">CCM 7684</strain>
    </source>
</reference>
<dbReference type="Pfam" id="PF14833">
    <property type="entry name" value="NAD_binding_11"/>
    <property type="match status" value="1"/>
</dbReference>
<dbReference type="InterPro" id="IPR008927">
    <property type="entry name" value="6-PGluconate_DH-like_C_sf"/>
</dbReference>
<dbReference type="Pfam" id="PF03446">
    <property type="entry name" value="NAD_binding_2"/>
    <property type="match status" value="1"/>
</dbReference>
<dbReference type="GO" id="GO:0050661">
    <property type="term" value="F:NADP binding"/>
    <property type="evidence" value="ECO:0007669"/>
    <property type="project" value="InterPro"/>
</dbReference>
<evidence type="ECO:0000259" key="5">
    <source>
        <dbReference type="Pfam" id="PF14833"/>
    </source>
</evidence>
<name>A0A8J2YLL3_9RHOB</name>
<dbReference type="InterPro" id="IPR013328">
    <property type="entry name" value="6PGD_dom2"/>
</dbReference>
<organism evidence="6 7">
    <name type="scientific">Agaricicola taiwanensis</name>
    <dbReference type="NCBI Taxonomy" id="591372"/>
    <lineage>
        <taxon>Bacteria</taxon>
        <taxon>Pseudomonadati</taxon>
        <taxon>Pseudomonadota</taxon>
        <taxon>Alphaproteobacteria</taxon>
        <taxon>Rhodobacterales</taxon>
        <taxon>Paracoccaceae</taxon>
        <taxon>Agaricicola</taxon>
    </lineage>
</organism>
<dbReference type="Gene3D" id="1.10.1040.10">
    <property type="entry name" value="N-(1-d-carboxylethyl)-l-norvaline Dehydrogenase, domain 2"/>
    <property type="match status" value="1"/>
</dbReference>
<dbReference type="SUPFAM" id="SSF51735">
    <property type="entry name" value="NAD(P)-binding Rossmann-fold domains"/>
    <property type="match status" value="1"/>
</dbReference>
<evidence type="ECO:0000259" key="4">
    <source>
        <dbReference type="Pfam" id="PF03446"/>
    </source>
</evidence>